<dbReference type="SMART" id="SM00636">
    <property type="entry name" value="Glyco_18"/>
    <property type="match status" value="1"/>
</dbReference>
<dbReference type="Proteomes" id="UP001172082">
    <property type="component" value="Unassembled WGS sequence"/>
</dbReference>
<dbReference type="PANTHER" id="PTHR11177:SF317">
    <property type="entry name" value="CHITINASE 12-RELATED"/>
    <property type="match status" value="1"/>
</dbReference>
<feature type="domain" description="GH18" evidence="8">
    <location>
        <begin position="80"/>
        <end position="427"/>
    </location>
</feature>
<comment type="caution">
    <text evidence="9">The sequence shown here is derived from an EMBL/GenBank/DDBJ whole genome shotgun (WGS) entry which is preliminary data.</text>
</comment>
<dbReference type="InterPro" id="IPR001579">
    <property type="entry name" value="Glyco_hydro_18_chit_AS"/>
</dbReference>
<dbReference type="CDD" id="cd06548">
    <property type="entry name" value="GH18_chitinase"/>
    <property type="match status" value="1"/>
</dbReference>
<evidence type="ECO:0000256" key="1">
    <source>
        <dbReference type="ARBA" id="ARBA00000822"/>
    </source>
</evidence>
<dbReference type="InterPro" id="IPR017853">
    <property type="entry name" value="GH"/>
</dbReference>
<protein>
    <recommendedName>
        <fullName evidence="2">chitinase</fullName>
        <ecNumber evidence="2">3.2.1.14</ecNumber>
    </recommendedName>
</protein>
<evidence type="ECO:0000256" key="7">
    <source>
        <dbReference type="RuleBase" id="RU004453"/>
    </source>
</evidence>
<dbReference type="PROSITE" id="PS01095">
    <property type="entry name" value="GH18_1"/>
    <property type="match status" value="1"/>
</dbReference>
<comment type="similarity">
    <text evidence="7">Belongs to the glycosyl hydrolase 18 family.</text>
</comment>
<organism evidence="9 10">
    <name type="scientific">Splendidivirga corallicola</name>
    <dbReference type="NCBI Taxonomy" id="3051826"/>
    <lineage>
        <taxon>Bacteria</taxon>
        <taxon>Pseudomonadati</taxon>
        <taxon>Bacteroidota</taxon>
        <taxon>Cytophagia</taxon>
        <taxon>Cytophagales</taxon>
        <taxon>Splendidivirgaceae</taxon>
        <taxon>Splendidivirga</taxon>
    </lineage>
</organism>
<dbReference type="Gene3D" id="3.10.50.10">
    <property type="match status" value="1"/>
</dbReference>
<dbReference type="InterPro" id="IPR011583">
    <property type="entry name" value="Chitinase_II/V-like_cat"/>
</dbReference>
<dbReference type="EMBL" id="JAUJEA010000018">
    <property type="protein sequence ID" value="MDN5205358.1"/>
    <property type="molecule type" value="Genomic_DNA"/>
</dbReference>
<dbReference type="Pfam" id="PF00704">
    <property type="entry name" value="Glyco_hydro_18"/>
    <property type="match status" value="1"/>
</dbReference>
<evidence type="ECO:0000313" key="9">
    <source>
        <dbReference type="EMBL" id="MDN5205358.1"/>
    </source>
</evidence>
<keyword evidence="10" id="KW-1185">Reference proteome</keyword>
<dbReference type="EC" id="3.2.1.14" evidence="2"/>
<keyword evidence="4" id="KW-0624">Polysaccharide degradation</keyword>
<dbReference type="InterPro" id="IPR050314">
    <property type="entry name" value="Glycosyl_Hydrlase_18"/>
</dbReference>
<comment type="catalytic activity">
    <reaction evidence="1">
        <text>Random endo-hydrolysis of N-acetyl-beta-D-glucosaminide (1-&gt;4)-beta-linkages in chitin and chitodextrins.</text>
        <dbReference type="EC" id="3.2.1.14"/>
    </reaction>
</comment>
<evidence type="ECO:0000256" key="3">
    <source>
        <dbReference type="ARBA" id="ARBA00022801"/>
    </source>
</evidence>
<keyword evidence="3 6" id="KW-0378">Hydrolase</keyword>
<evidence type="ECO:0000259" key="8">
    <source>
        <dbReference type="PROSITE" id="PS51910"/>
    </source>
</evidence>
<evidence type="ECO:0000256" key="6">
    <source>
        <dbReference type="RuleBase" id="RU000489"/>
    </source>
</evidence>
<dbReference type="SUPFAM" id="SSF54556">
    <property type="entry name" value="Chitinase insertion domain"/>
    <property type="match status" value="1"/>
</dbReference>
<dbReference type="GO" id="GO:0016787">
    <property type="term" value="F:hydrolase activity"/>
    <property type="evidence" value="ECO:0007669"/>
    <property type="project" value="UniProtKB-KW"/>
</dbReference>
<accession>A0ABT8KZ19</accession>
<evidence type="ECO:0000313" key="10">
    <source>
        <dbReference type="Proteomes" id="UP001172082"/>
    </source>
</evidence>
<proteinExistence type="inferred from homology"/>
<dbReference type="RefSeq" id="WP_346755379.1">
    <property type="nucleotide sequence ID" value="NZ_JAUJEA010000018.1"/>
</dbReference>
<reference evidence="9" key="1">
    <citation type="submission" date="2023-06" db="EMBL/GenBank/DDBJ databases">
        <title>Genomic of Parafulvivirga corallium.</title>
        <authorList>
            <person name="Wang G."/>
        </authorList>
    </citation>
    <scope>NUCLEOTIDE SEQUENCE</scope>
    <source>
        <strain evidence="9">BMA10</strain>
    </source>
</reference>
<keyword evidence="4" id="KW-0119">Carbohydrate metabolism</keyword>
<keyword evidence="4" id="KW-0146">Chitin degradation</keyword>
<dbReference type="PANTHER" id="PTHR11177">
    <property type="entry name" value="CHITINASE"/>
    <property type="match status" value="1"/>
</dbReference>
<evidence type="ECO:0000256" key="5">
    <source>
        <dbReference type="ARBA" id="ARBA00023295"/>
    </source>
</evidence>
<dbReference type="PROSITE" id="PS51910">
    <property type="entry name" value="GH18_2"/>
    <property type="match status" value="1"/>
</dbReference>
<dbReference type="InterPro" id="IPR001223">
    <property type="entry name" value="Glyco_hydro18_cat"/>
</dbReference>
<evidence type="ECO:0000256" key="4">
    <source>
        <dbReference type="ARBA" id="ARBA00023024"/>
    </source>
</evidence>
<dbReference type="Gene3D" id="3.20.20.80">
    <property type="entry name" value="Glycosidases"/>
    <property type="match status" value="1"/>
</dbReference>
<gene>
    <name evidence="9" type="ORF">QQ008_28495</name>
</gene>
<evidence type="ECO:0000256" key="2">
    <source>
        <dbReference type="ARBA" id="ARBA00012729"/>
    </source>
</evidence>
<keyword evidence="5 6" id="KW-0326">Glycosidase</keyword>
<dbReference type="SUPFAM" id="SSF51445">
    <property type="entry name" value="(Trans)glycosidases"/>
    <property type="match status" value="1"/>
</dbReference>
<dbReference type="InterPro" id="IPR029070">
    <property type="entry name" value="Chitinase_insertion_sf"/>
</dbReference>
<name>A0ABT8KZ19_9BACT</name>
<sequence>MIIRLSNMLGLFSSKYYTALPRKFLRAFIFEFVFLYERFPNKKMTRILVTSVLLIAVFSCNQKEKDQVSESNKNADPDGYKIIAYVHGGDSDWGSNDELASKVTHINYAFANVIDGKVVLGNEADPANLERLNQLKLVNPALQILISVGGWSWSGNFSDAVLTETSRNIFANSAIDFMLKYNLDGVDLDWEYPGQIGNGNVFRPEDKENFTAILKLIREKLDSVSNEKHYLLTIATGANQNYLDNTDLATAQKYLDFINIMTYDFHGAWAPNTGHHANLFYSEHDQNGYKRSVSAAVDEHMAAGIPKEKLVLGLPFYGRYWTGVENEGTNGLYQTSTGEGGGYSYNKLERELIDQQGYKRFWDESAKVPYLWNAEKKEFVTYDDPKSFKIKIDYLQEKGLSGVMFWQYTGDSDKHTLLNVLYDNLKE</sequence>